<dbReference type="Proteomes" id="UP000198797">
    <property type="component" value="Unassembled WGS sequence"/>
</dbReference>
<keyword evidence="2" id="KW-1185">Reference proteome</keyword>
<protein>
    <submittedName>
        <fullName evidence="1">Sulfotransferase family protein</fullName>
    </submittedName>
</protein>
<dbReference type="EMBL" id="FMCU01000004">
    <property type="protein sequence ID" value="SCF07909.1"/>
    <property type="molecule type" value="Genomic_DNA"/>
</dbReference>
<accession>A0A1C4XH98</accession>
<reference evidence="2" key="1">
    <citation type="submission" date="2016-06" db="EMBL/GenBank/DDBJ databases">
        <authorList>
            <person name="Varghese N."/>
            <person name="Submissions Spin"/>
        </authorList>
    </citation>
    <scope>NUCLEOTIDE SEQUENCE [LARGE SCALE GENOMIC DNA]</scope>
    <source>
        <strain evidence="2">DSM 44100</strain>
    </source>
</reference>
<dbReference type="SUPFAM" id="SSF52540">
    <property type="entry name" value="P-loop containing nucleoside triphosphate hydrolases"/>
    <property type="match status" value="1"/>
</dbReference>
<gene>
    <name evidence="1" type="ORF">GA0070216_104391</name>
</gene>
<dbReference type="Pfam" id="PF13469">
    <property type="entry name" value="Sulfotransfer_3"/>
    <property type="match status" value="1"/>
</dbReference>
<evidence type="ECO:0000313" key="1">
    <source>
        <dbReference type="EMBL" id="SCF07909.1"/>
    </source>
</evidence>
<dbReference type="InterPro" id="IPR052736">
    <property type="entry name" value="Stf3_sulfotransferase"/>
</dbReference>
<proteinExistence type="predicted"/>
<dbReference type="GO" id="GO:0016740">
    <property type="term" value="F:transferase activity"/>
    <property type="evidence" value="ECO:0007669"/>
    <property type="project" value="UniProtKB-KW"/>
</dbReference>
<dbReference type="AlphaFoldDB" id="A0A1C4XH98"/>
<dbReference type="STRING" id="121616.GA0070216_104391"/>
<dbReference type="Gene3D" id="3.40.50.300">
    <property type="entry name" value="P-loop containing nucleotide triphosphate hydrolases"/>
    <property type="match status" value="1"/>
</dbReference>
<evidence type="ECO:0000313" key="2">
    <source>
        <dbReference type="Proteomes" id="UP000198797"/>
    </source>
</evidence>
<dbReference type="RefSeq" id="WP_176738931.1">
    <property type="nucleotide sequence ID" value="NZ_FMCU01000004.1"/>
</dbReference>
<dbReference type="PANTHER" id="PTHR36451:SF1">
    <property type="entry name" value="OMEGA-HYDROXY-BETA-DIHYDROMENAQUINONE-9 SULFOTRANSFERASE STF3"/>
    <property type="match status" value="1"/>
</dbReference>
<name>A0A1C4XH98_9ACTN</name>
<sequence length="391" mass="44567">MTAVIEPSQDTYRVEEFVEAARERAGVPGFEFAHLDALDRLLGALDTEGGLNEAGRRSVRGALIAALATQAAAHRARVKNPEIASTEIHQPVFVTGMTRSGTTLMHNLLGQHPDLRAPDLWELMAPATDDRDEATRQALVRAAENFCTDYYTVAPALKPVHLWEPHRPDEDHRLTAPTFKTMAYELRYTVPSYGEWLRTQDQYDAYDYHRYLMQHIVWRVPTDTLVLKDPFHLWRADALARTYPDARLIYMHRAPSVTIPSTCSLTEIIRLARADQVDRLALGTLWTERFAEMLDLFARAERDKIADTPVLDVDYQRLMADPIAVMAEICEFLGARWDGEVEQAFRGYLAANRKDKLGRHVYRAEDYGLDADELDERFSAYLTKYQIGGRV</sequence>
<organism evidence="1 2">
    <name type="scientific">Micromonospora matsumotoense</name>
    <dbReference type="NCBI Taxonomy" id="121616"/>
    <lineage>
        <taxon>Bacteria</taxon>
        <taxon>Bacillati</taxon>
        <taxon>Actinomycetota</taxon>
        <taxon>Actinomycetes</taxon>
        <taxon>Micromonosporales</taxon>
        <taxon>Micromonosporaceae</taxon>
        <taxon>Micromonospora</taxon>
    </lineage>
</organism>
<dbReference type="InterPro" id="IPR027417">
    <property type="entry name" value="P-loop_NTPase"/>
</dbReference>
<keyword evidence="1" id="KW-0808">Transferase</keyword>
<dbReference type="PANTHER" id="PTHR36451">
    <property type="entry name" value="PAPS-DEPENDENT SULFOTRANSFERASE STF3"/>
    <property type="match status" value="1"/>
</dbReference>